<proteinExistence type="predicted"/>
<dbReference type="OrthoDB" id="3363836at2759"/>
<keyword evidence="2" id="KW-0812">Transmembrane</keyword>
<evidence type="ECO:0000313" key="6">
    <source>
        <dbReference type="Proteomes" id="UP000325313"/>
    </source>
</evidence>
<dbReference type="EMBL" id="VSWC01000171">
    <property type="protein sequence ID" value="KAA1070862.1"/>
    <property type="molecule type" value="Genomic_DNA"/>
</dbReference>
<keyword evidence="5" id="KW-1185">Reference proteome</keyword>
<evidence type="ECO:0000313" key="5">
    <source>
        <dbReference type="Proteomes" id="UP000324748"/>
    </source>
</evidence>
<evidence type="ECO:0000313" key="4">
    <source>
        <dbReference type="EMBL" id="KAA1132616.1"/>
    </source>
</evidence>
<evidence type="ECO:0000256" key="2">
    <source>
        <dbReference type="SAM" id="Phobius"/>
    </source>
</evidence>
<name>A0A5B0S396_PUCGR</name>
<dbReference type="Proteomes" id="UP000324748">
    <property type="component" value="Unassembled WGS sequence"/>
</dbReference>
<dbReference type="AlphaFoldDB" id="A0A5B0S396"/>
<evidence type="ECO:0000313" key="3">
    <source>
        <dbReference type="EMBL" id="KAA1070862.1"/>
    </source>
</evidence>
<comment type="caution">
    <text evidence="4">The sequence shown here is derived from an EMBL/GenBank/DDBJ whole genome shotgun (WGS) entry which is preliminary data.</text>
</comment>
<accession>A0A5B0S396</accession>
<evidence type="ECO:0000256" key="1">
    <source>
        <dbReference type="SAM" id="MobiDB-lite"/>
    </source>
</evidence>
<feature type="region of interest" description="Disordered" evidence="1">
    <location>
        <begin position="299"/>
        <end position="429"/>
    </location>
</feature>
<gene>
    <name evidence="3" type="ORF">PGT21_026072</name>
    <name evidence="4" type="ORF">PGTUg99_015206</name>
</gene>
<protein>
    <submittedName>
        <fullName evidence="4">Uncharacterized protein</fullName>
    </submittedName>
</protein>
<feature type="transmembrane region" description="Helical" evidence="2">
    <location>
        <begin position="165"/>
        <end position="186"/>
    </location>
</feature>
<feature type="compositionally biased region" description="Polar residues" evidence="1">
    <location>
        <begin position="348"/>
        <end position="357"/>
    </location>
</feature>
<sequence length="429" mass="46607">MSQPHHDLSRRQNQAQQQTFGCQTYHSPTPNQVVEAFSTATLEWDPHCFDSAKNIDIYLQSLDVAQPIHVWKNVVASSAKLSTQFIPDWWNSTQSVSLQIVITPSDLPLWAGLGPGPIFFAHFNGSIPAGAPTSAHDGKQLGGPSIEYITDLFHRSHHALSGGKLGAAIFLPLLAVAIAISSYIFISRRRSGQASKRWSEYVDKRMSVMGSQTWDSPMAGSDPLPSVRGIPGSRVASMYRHSASLPQRDSMIHAPNARLSTFSLNRPVSVRPPTLPAHHSRNTSFAGSAARVSFVDRQSGISFPRPGSELHPNPNEPPVAPFRPAHQATSSMSRSVSNLRFELDAKPTTDSPSSNKSKPLKVDTEVLSDRASSAGSSDKQSASGMRRLDGASTLSPDEALRQYTLFRGRDEERASTPSNAARADRGSPK</sequence>
<keyword evidence="2" id="KW-1133">Transmembrane helix</keyword>
<feature type="compositionally biased region" description="Polar residues" evidence="1">
    <location>
        <begin position="327"/>
        <end position="338"/>
    </location>
</feature>
<keyword evidence="2" id="KW-0472">Membrane</keyword>
<dbReference type="EMBL" id="VDEP01000078">
    <property type="protein sequence ID" value="KAA1132616.1"/>
    <property type="molecule type" value="Genomic_DNA"/>
</dbReference>
<dbReference type="Proteomes" id="UP000325313">
    <property type="component" value="Unassembled WGS sequence"/>
</dbReference>
<feature type="compositionally biased region" description="Low complexity" evidence="1">
    <location>
        <begin position="371"/>
        <end position="383"/>
    </location>
</feature>
<organism evidence="4 6">
    <name type="scientific">Puccinia graminis f. sp. tritici</name>
    <dbReference type="NCBI Taxonomy" id="56615"/>
    <lineage>
        <taxon>Eukaryota</taxon>
        <taxon>Fungi</taxon>
        <taxon>Dikarya</taxon>
        <taxon>Basidiomycota</taxon>
        <taxon>Pucciniomycotina</taxon>
        <taxon>Pucciniomycetes</taxon>
        <taxon>Pucciniales</taxon>
        <taxon>Pucciniaceae</taxon>
        <taxon>Puccinia</taxon>
    </lineage>
</organism>
<reference evidence="5 6" key="1">
    <citation type="submission" date="2019-05" db="EMBL/GenBank/DDBJ databases">
        <title>Emergence of the Ug99 lineage of the wheat stem rust pathogen through somatic hybridization.</title>
        <authorList>
            <person name="Li F."/>
            <person name="Upadhyaya N.M."/>
            <person name="Sperschneider J."/>
            <person name="Matny O."/>
            <person name="Nguyen-Phuc H."/>
            <person name="Mago R."/>
            <person name="Raley C."/>
            <person name="Miller M.E."/>
            <person name="Silverstein K.A.T."/>
            <person name="Henningsen E."/>
            <person name="Hirsch C.D."/>
            <person name="Visser B."/>
            <person name="Pretorius Z.A."/>
            <person name="Steffenson B.J."/>
            <person name="Schwessinger B."/>
            <person name="Dodds P.N."/>
            <person name="Figueroa M."/>
        </authorList>
    </citation>
    <scope>NUCLEOTIDE SEQUENCE [LARGE SCALE GENOMIC DNA]</scope>
    <source>
        <strain evidence="3">21-0</strain>
        <strain evidence="4 6">Ug99</strain>
    </source>
</reference>